<reference evidence="1 2" key="1">
    <citation type="submission" date="2019-07" db="EMBL/GenBank/DDBJ databases">
        <title>Genomic Encyclopedia of Archaeal and Bacterial Type Strains, Phase II (KMG-II): from individual species to whole genera.</title>
        <authorList>
            <person name="Goeker M."/>
        </authorList>
    </citation>
    <scope>NUCLEOTIDE SEQUENCE [LARGE SCALE GENOMIC DNA]</scope>
    <source>
        <strain evidence="1 2">ATCC BAA-1854</strain>
    </source>
</reference>
<dbReference type="Pfam" id="PF07366">
    <property type="entry name" value="SnoaL"/>
    <property type="match status" value="1"/>
</dbReference>
<organism evidence="1 2">
    <name type="scientific">Mucilaginibacter frigoritolerans</name>
    <dbReference type="NCBI Taxonomy" id="652788"/>
    <lineage>
        <taxon>Bacteria</taxon>
        <taxon>Pseudomonadati</taxon>
        <taxon>Bacteroidota</taxon>
        <taxon>Sphingobacteriia</taxon>
        <taxon>Sphingobacteriales</taxon>
        <taxon>Sphingobacteriaceae</taxon>
        <taxon>Mucilaginibacter</taxon>
    </lineage>
</organism>
<dbReference type="PANTHER" id="PTHR38436:SF1">
    <property type="entry name" value="ESTER CYCLASE"/>
    <property type="match status" value="1"/>
</dbReference>
<dbReference type="Gene3D" id="3.30.70.100">
    <property type="match status" value="1"/>
</dbReference>
<proteinExistence type="predicted"/>
<dbReference type="PANTHER" id="PTHR38436">
    <property type="entry name" value="POLYKETIDE CYCLASE SNOAL-LIKE DOMAIN"/>
    <property type="match status" value="1"/>
</dbReference>
<dbReference type="RefSeq" id="WP_144910938.1">
    <property type="nucleotide sequence ID" value="NZ_VLLI01000003.1"/>
</dbReference>
<dbReference type="InterPro" id="IPR032710">
    <property type="entry name" value="NTF2-like_dom_sf"/>
</dbReference>
<dbReference type="Proteomes" id="UP000317010">
    <property type="component" value="Unassembled WGS sequence"/>
</dbReference>
<protein>
    <submittedName>
        <fullName evidence="1">Putative ester cyclase</fullName>
    </submittedName>
</protein>
<dbReference type="AlphaFoldDB" id="A0A562U9A6"/>
<evidence type="ECO:0000313" key="2">
    <source>
        <dbReference type="Proteomes" id="UP000317010"/>
    </source>
</evidence>
<gene>
    <name evidence="1" type="ORF">JN11_01356</name>
</gene>
<dbReference type="OrthoDB" id="7876517at2"/>
<dbReference type="SUPFAM" id="SSF54427">
    <property type="entry name" value="NTF2-like"/>
    <property type="match status" value="1"/>
</dbReference>
<dbReference type="InterPro" id="IPR011008">
    <property type="entry name" value="Dimeric_a/b-barrel"/>
</dbReference>
<comment type="caution">
    <text evidence="1">The sequence shown here is derived from an EMBL/GenBank/DDBJ whole genome shotgun (WGS) entry which is preliminary data.</text>
</comment>
<name>A0A562U9A6_9SPHI</name>
<dbReference type="SUPFAM" id="SSF54909">
    <property type="entry name" value="Dimeric alpha+beta barrel"/>
    <property type="match status" value="1"/>
</dbReference>
<dbReference type="Gene3D" id="3.10.450.50">
    <property type="match status" value="1"/>
</dbReference>
<keyword evidence="2" id="KW-1185">Reference proteome</keyword>
<dbReference type="InterPro" id="IPR009959">
    <property type="entry name" value="Cyclase_SnoaL-like"/>
</dbReference>
<dbReference type="GO" id="GO:0030638">
    <property type="term" value="P:polyketide metabolic process"/>
    <property type="evidence" value="ECO:0007669"/>
    <property type="project" value="InterPro"/>
</dbReference>
<sequence>MKNPSKTLFGLVMLCLVTLTLTSALVPDKGYINAGKSLTLLLNTTQKQPFKLTSMENNKEVIRRLFEEALNNRKMGLLAELVSANYTSQNGDKGPEGMEKTFSGLIKAFPDLQWHIKELIAEGDKVFANWEVQGTNTGQYQVFAPTGKSVTGTGMGVFTFKDGKIVQSSVQTDRLGFLQALDILPHDLSRVNSKKVTKDAVVLIDKITVPKDAIPKLMERLNYNTAFLAKQPGLVKNTHYENTDGYGTLTVITVAEWENAEALEKAKKAVQEDYQSQHINLTQKLREWGVTMDRGVYTER</sequence>
<evidence type="ECO:0000313" key="1">
    <source>
        <dbReference type="EMBL" id="TWJ02384.1"/>
    </source>
</evidence>
<accession>A0A562U9A6</accession>
<dbReference type="EMBL" id="VLLI01000003">
    <property type="protein sequence ID" value="TWJ02384.1"/>
    <property type="molecule type" value="Genomic_DNA"/>
</dbReference>